<dbReference type="OrthoDB" id="10250354at2759"/>
<organism evidence="2 3">
    <name type="scientific">Byssothecium circinans</name>
    <dbReference type="NCBI Taxonomy" id="147558"/>
    <lineage>
        <taxon>Eukaryota</taxon>
        <taxon>Fungi</taxon>
        <taxon>Dikarya</taxon>
        <taxon>Ascomycota</taxon>
        <taxon>Pezizomycotina</taxon>
        <taxon>Dothideomycetes</taxon>
        <taxon>Pleosporomycetidae</taxon>
        <taxon>Pleosporales</taxon>
        <taxon>Massarineae</taxon>
        <taxon>Massarinaceae</taxon>
        <taxon>Byssothecium</taxon>
    </lineage>
</organism>
<evidence type="ECO:0000256" key="1">
    <source>
        <dbReference type="SAM" id="MobiDB-lite"/>
    </source>
</evidence>
<keyword evidence="3" id="KW-1185">Reference proteome</keyword>
<protein>
    <submittedName>
        <fullName evidence="2">Uncharacterized protein</fullName>
    </submittedName>
</protein>
<proteinExistence type="predicted"/>
<dbReference type="EMBL" id="ML977012">
    <property type="protein sequence ID" value="KAF1952263.1"/>
    <property type="molecule type" value="Genomic_DNA"/>
</dbReference>
<sequence length="103" mass="11407">MTPENIPVADKRAKVPATSAERSRSVQNAMARGWVRKRQQKALAEVGGPGHEEELVKAYIEIDWTKEEASGVCDFCRRKIQLSMFSIMASAETRRGGKAQEGS</sequence>
<evidence type="ECO:0000313" key="3">
    <source>
        <dbReference type="Proteomes" id="UP000800035"/>
    </source>
</evidence>
<feature type="region of interest" description="Disordered" evidence="1">
    <location>
        <begin position="1"/>
        <end position="29"/>
    </location>
</feature>
<gene>
    <name evidence="2" type="ORF">CC80DRAFT_552687</name>
</gene>
<reference evidence="2" key="1">
    <citation type="journal article" date="2020" name="Stud. Mycol.">
        <title>101 Dothideomycetes genomes: a test case for predicting lifestyles and emergence of pathogens.</title>
        <authorList>
            <person name="Haridas S."/>
            <person name="Albert R."/>
            <person name="Binder M."/>
            <person name="Bloem J."/>
            <person name="Labutti K."/>
            <person name="Salamov A."/>
            <person name="Andreopoulos B."/>
            <person name="Baker S."/>
            <person name="Barry K."/>
            <person name="Bills G."/>
            <person name="Bluhm B."/>
            <person name="Cannon C."/>
            <person name="Castanera R."/>
            <person name="Culley D."/>
            <person name="Daum C."/>
            <person name="Ezra D."/>
            <person name="Gonzalez J."/>
            <person name="Henrissat B."/>
            <person name="Kuo A."/>
            <person name="Liang C."/>
            <person name="Lipzen A."/>
            <person name="Lutzoni F."/>
            <person name="Magnuson J."/>
            <person name="Mondo S."/>
            <person name="Nolan M."/>
            <person name="Ohm R."/>
            <person name="Pangilinan J."/>
            <person name="Park H.-J."/>
            <person name="Ramirez L."/>
            <person name="Alfaro M."/>
            <person name="Sun H."/>
            <person name="Tritt A."/>
            <person name="Yoshinaga Y."/>
            <person name="Zwiers L.-H."/>
            <person name="Turgeon B."/>
            <person name="Goodwin S."/>
            <person name="Spatafora J."/>
            <person name="Crous P."/>
            <person name="Grigoriev I."/>
        </authorList>
    </citation>
    <scope>NUCLEOTIDE SEQUENCE</scope>
    <source>
        <strain evidence="2">CBS 675.92</strain>
    </source>
</reference>
<evidence type="ECO:0000313" key="2">
    <source>
        <dbReference type="EMBL" id="KAF1952263.1"/>
    </source>
</evidence>
<accession>A0A6A5THC7</accession>
<name>A0A6A5THC7_9PLEO</name>
<dbReference type="Proteomes" id="UP000800035">
    <property type="component" value="Unassembled WGS sequence"/>
</dbReference>
<dbReference type="AlphaFoldDB" id="A0A6A5THC7"/>